<dbReference type="Proteomes" id="UP000036923">
    <property type="component" value="Unassembled WGS sequence"/>
</dbReference>
<dbReference type="Gene3D" id="2.60.40.10">
    <property type="entry name" value="Immunoglobulins"/>
    <property type="match status" value="1"/>
</dbReference>
<reference evidence="3" key="1">
    <citation type="submission" date="2015-07" db="EMBL/GenBank/DDBJ databases">
        <title>Near-Complete Genome Sequence of the Cellulolytic Bacterium Bacteroides (Pseudobacteroides) cellulosolvens ATCC 35603.</title>
        <authorList>
            <person name="Dassa B."/>
            <person name="Utturkar S.M."/>
            <person name="Klingeman D.M."/>
            <person name="Hurt R.A."/>
            <person name="Keller M."/>
            <person name="Xu J."/>
            <person name="Reddy Y.H.K."/>
            <person name="Borovok I."/>
            <person name="Grinberg I.R."/>
            <person name="Lamed R."/>
            <person name="Zhivin O."/>
            <person name="Bayer E.A."/>
            <person name="Brown S.D."/>
        </authorList>
    </citation>
    <scope>NUCLEOTIDE SEQUENCE [LARGE SCALE GENOMIC DNA]</scope>
    <source>
        <strain evidence="3">DSM 2933</strain>
    </source>
</reference>
<evidence type="ECO:0000256" key="1">
    <source>
        <dbReference type="ARBA" id="ARBA00023001"/>
    </source>
</evidence>
<evidence type="ECO:0000313" key="3">
    <source>
        <dbReference type="Proteomes" id="UP000036923"/>
    </source>
</evidence>
<keyword evidence="1" id="KW-0136">Cellulose degradation</keyword>
<dbReference type="InterPro" id="IPR013783">
    <property type="entry name" value="Ig-like_fold"/>
</dbReference>
<keyword evidence="3" id="KW-1185">Reference proteome</keyword>
<organism evidence="2 3">
    <name type="scientific">Pseudobacteroides cellulosolvens ATCC 35603 = DSM 2933</name>
    <dbReference type="NCBI Taxonomy" id="398512"/>
    <lineage>
        <taxon>Bacteria</taxon>
        <taxon>Bacillati</taxon>
        <taxon>Bacillota</taxon>
        <taxon>Clostridia</taxon>
        <taxon>Eubacteriales</taxon>
        <taxon>Oscillospiraceae</taxon>
        <taxon>Pseudobacteroides</taxon>
    </lineage>
</organism>
<dbReference type="AlphaFoldDB" id="A0A0L6JV96"/>
<name>A0A0L6JV96_9FIRM</name>
<comment type="caution">
    <text evidence="2">The sequence shown here is derived from an EMBL/GenBank/DDBJ whole genome shotgun (WGS) entry which is preliminary data.</text>
</comment>
<dbReference type="InterPro" id="IPR014756">
    <property type="entry name" value="Ig_E-set"/>
</dbReference>
<dbReference type="EMBL" id="LGTC01000001">
    <property type="protein sequence ID" value="KNY29352.1"/>
    <property type="molecule type" value="Genomic_DNA"/>
</dbReference>
<protein>
    <recommendedName>
        <fullName evidence="4">AMP-activated protein kinase glycogen-binding domain-containing protein</fullName>
    </recommendedName>
</protein>
<sequence>MIKLPNMDLWYITKVFPENSRFDYKYVIDGNWITDPLNKNVTAGGAGNNSTLIMPKYKSEYDEIIAANVPRGRHVIRTGWIRLSYIGVSWGSLTSIYLAVCAPGQFSRVLSQSGPFWPKNWLIFDLVGETVTPQIKFCLQTGTIQDTEEINDAMVNILTAKGYKADYL</sequence>
<dbReference type="Gene3D" id="3.40.50.1820">
    <property type="entry name" value="alpha/beta hydrolase"/>
    <property type="match status" value="1"/>
</dbReference>
<dbReference type="SUPFAM" id="SSF53474">
    <property type="entry name" value="alpha/beta-Hydrolases"/>
    <property type="match status" value="1"/>
</dbReference>
<gene>
    <name evidence="2" type="ORF">Bccel_4626</name>
</gene>
<evidence type="ECO:0000313" key="2">
    <source>
        <dbReference type="EMBL" id="KNY29352.1"/>
    </source>
</evidence>
<dbReference type="InterPro" id="IPR029058">
    <property type="entry name" value="AB_hydrolase_fold"/>
</dbReference>
<dbReference type="SUPFAM" id="SSF81296">
    <property type="entry name" value="E set domains"/>
    <property type="match status" value="1"/>
</dbReference>
<accession>A0A0L6JV96</accession>
<proteinExistence type="predicted"/>
<evidence type="ECO:0008006" key="4">
    <source>
        <dbReference type="Google" id="ProtNLM"/>
    </source>
</evidence>
<keyword evidence="1" id="KW-0624">Polysaccharide degradation</keyword>
<dbReference type="STRING" id="398512.Bccel_4626"/>
<dbReference type="GO" id="GO:0030245">
    <property type="term" value="P:cellulose catabolic process"/>
    <property type="evidence" value="ECO:0007669"/>
    <property type="project" value="UniProtKB-KW"/>
</dbReference>
<keyword evidence="1" id="KW-0119">Carbohydrate metabolism</keyword>